<dbReference type="Proteomes" id="UP000095286">
    <property type="component" value="Unplaced"/>
</dbReference>
<accession>A0AC35TU37</accession>
<organism evidence="1 2">
    <name type="scientific">Rhabditophanes sp. KR3021</name>
    <dbReference type="NCBI Taxonomy" id="114890"/>
    <lineage>
        <taxon>Eukaryota</taxon>
        <taxon>Metazoa</taxon>
        <taxon>Ecdysozoa</taxon>
        <taxon>Nematoda</taxon>
        <taxon>Chromadorea</taxon>
        <taxon>Rhabditida</taxon>
        <taxon>Tylenchina</taxon>
        <taxon>Panagrolaimomorpha</taxon>
        <taxon>Strongyloidoidea</taxon>
        <taxon>Alloionematidae</taxon>
        <taxon>Rhabditophanes</taxon>
    </lineage>
</organism>
<evidence type="ECO:0000313" key="2">
    <source>
        <dbReference type="WBParaSite" id="RSKR_0000424900.1"/>
    </source>
</evidence>
<reference evidence="2" key="1">
    <citation type="submission" date="2016-11" db="UniProtKB">
        <authorList>
            <consortium name="WormBaseParasite"/>
        </authorList>
    </citation>
    <scope>IDENTIFICATION</scope>
    <source>
        <strain evidence="2">KR3021</strain>
    </source>
</reference>
<evidence type="ECO:0000313" key="1">
    <source>
        <dbReference type="Proteomes" id="UP000095286"/>
    </source>
</evidence>
<sequence>MEGLPKSQMLALPIKHPLDGFPSDFKLRVKEYILLHYQNDPDKFEDAIDEIVRIRNNLSNVTPDMEQILILKRYYAQMRFMKNRFPMEKGEPLAVPLLWAEYSSDIGGQLAISDINFELVLILHNISACHSTIAVSEPRNSSDSIKNAYMNFQWAAGAIKMICEEYNVLAFEVFEIDAIYLNWSMGLFLAQAQECILEKAISDKRKPVVISQLATSASTLYSECTAKLQDRTLRDRISSSVLNESERHCQTKAELFGAIKNYYLGLQCQTEEKPGHAVKYMEMAKQGIQNAAKTADKDKKKGLKDTIVFAKGIIDKDEEKIRKENDIVYNAKIASISELPKVEQKLMTEAIIFDANDRSVSGEDLFKELLPTEVIKGVSVFEEIKLEFKNQIKDKIERADVELENYLLALKLEKLNLDKPLKEFDLPEELLECCACFHRQPDLFAKFLSKLDEVIKLSEDSERLLIAIKTDILRIKDGNIVTDDSFNKIATTIEGLAERHAQAKACNKTIQKAIAEHSCNMKILAMPLDEIRLKLNDGLEGVNFTPLETTEGKKLKSVLNKIDEMRTQRYKFLKDLMVEVDNTEFYKMLMEEKYCNQEDMARKALEKHDNQVRLINLNIAAQENILSALTDANADFADRRKQIQDFSEKRLSKAAEFVASFESVSHGFEEIDKGMDFFRQALKLMNPISKNIEKIKSSHQKEIEEKEKRKILDEQRRKDQILADDTADFMDFFTGGGTAPPKQDEYDLPAYSRPNPKPVPATNRGKKQDMLAFYREKMAKTNPQPDSGYSAQPAYSNPNNGPYQQPSGNYMQQAANNYGFQAPQTPINHYSNQGPVKHPLPVKNESNGIYQNQHTSENFSQFPSYPYSSPVAFSNSIAASQVPSHGASIVPSHTNVMGSNQNFNNVPKYNQQVAPGYNNSQTPSQAFNGHSAGYNYGPSQIQQQNIPQMQQQFVPQVQKQQIPPQMQQQFAPQMQQPFVPQVQQQFVPQVQQQPAQVQQHPAQVQQHPAQVQQHPAQVQQQTPLVINAIQPEISALSHPIASQQPSPTQNSYRLPSPQIPYQQAPNQQPYVSPWHQNPQQGQNKFVSPFMAAQPKRF</sequence>
<proteinExistence type="predicted"/>
<dbReference type="WBParaSite" id="RSKR_0000424900.1">
    <property type="protein sequence ID" value="RSKR_0000424900.1"/>
    <property type="gene ID" value="RSKR_0000424900"/>
</dbReference>
<protein>
    <submittedName>
        <fullName evidence="2">BRO1 domain-containing protein</fullName>
    </submittedName>
</protein>
<name>A0AC35TU37_9BILA</name>